<sequence>MKFFSLLTLAFAGVALARGNRGNSTGTSTKSQCRQVERLTFFADLAANTTRLDRFTKNNATRAAAIKAKVAQEAPQLQAMKANATLMGACNQVFAVHAMERSCRQMAHIQGLERLVANATRLDKVTKGNATRAAAIKAKAAAEAPKLTALSGNATLTQFCAADRVKNQCRFMSRLQKEVARAANETALTAKFGNDAAKIQKAKERAARASAKLNAMSSNTTLVSLCGAQAKTPTNAAAASSSSAAAAASASAGAKKSAAYGVAPMAAAQILTLSAVLAGGFALM</sequence>
<dbReference type="AlphaFoldDB" id="A0A507AK28"/>
<gene>
    <name evidence="2" type="ORF">E0L32_010619</name>
</gene>
<evidence type="ECO:0000256" key="1">
    <source>
        <dbReference type="SAM" id="SignalP"/>
    </source>
</evidence>
<feature type="chain" id="PRO_5021430900" evidence="1">
    <location>
        <begin position="18"/>
        <end position="284"/>
    </location>
</feature>
<feature type="signal peptide" evidence="1">
    <location>
        <begin position="1"/>
        <end position="17"/>
    </location>
</feature>
<dbReference type="EMBL" id="SKBQ01000087">
    <property type="protein sequence ID" value="TPX07723.1"/>
    <property type="molecule type" value="Genomic_DNA"/>
</dbReference>
<accession>A0A507AK28</accession>
<evidence type="ECO:0000313" key="2">
    <source>
        <dbReference type="EMBL" id="TPX07723.1"/>
    </source>
</evidence>
<comment type="caution">
    <text evidence="2">The sequence shown here is derived from an EMBL/GenBank/DDBJ whole genome shotgun (WGS) entry which is preliminary data.</text>
</comment>
<proteinExistence type="predicted"/>
<keyword evidence="3" id="KW-1185">Reference proteome</keyword>
<name>A0A507AK28_9PEZI</name>
<reference evidence="2 3" key="1">
    <citation type="submission" date="2019-06" db="EMBL/GenBank/DDBJ databases">
        <title>Draft genome sequence of the filamentous fungus Phialemoniopsis curvata isolated from diesel fuel.</title>
        <authorList>
            <person name="Varaljay V.A."/>
            <person name="Lyon W.J."/>
            <person name="Crouch A.L."/>
            <person name="Drake C.E."/>
            <person name="Hollomon J.M."/>
            <person name="Nadeau L.J."/>
            <person name="Nunn H.S."/>
            <person name="Stevenson B.S."/>
            <person name="Bojanowski C.L."/>
            <person name="Crookes-Goodson W.J."/>
        </authorList>
    </citation>
    <scope>NUCLEOTIDE SEQUENCE [LARGE SCALE GENOMIC DNA]</scope>
    <source>
        <strain evidence="2 3">D216</strain>
    </source>
</reference>
<evidence type="ECO:0000313" key="3">
    <source>
        <dbReference type="Proteomes" id="UP000319257"/>
    </source>
</evidence>
<organism evidence="2 3">
    <name type="scientific">Thyridium curvatum</name>
    <dbReference type="NCBI Taxonomy" id="1093900"/>
    <lineage>
        <taxon>Eukaryota</taxon>
        <taxon>Fungi</taxon>
        <taxon>Dikarya</taxon>
        <taxon>Ascomycota</taxon>
        <taxon>Pezizomycotina</taxon>
        <taxon>Sordariomycetes</taxon>
        <taxon>Sordariomycetidae</taxon>
        <taxon>Thyridiales</taxon>
        <taxon>Thyridiaceae</taxon>
        <taxon>Thyridium</taxon>
    </lineage>
</organism>
<dbReference type="RefSeq" id="XP_030989434.1">
    <property type="nucleotide sequence ID" value="XM_031133257.1"/>
</dbReference>
<dbReference type="GeneID" id="41978066"/>
<dbReference type="Proteomes" id="UP000319257">
    <property type="component" value="Unassembled WGS sequence"/>
</dbReference>
<keyword evidence="1" id="KW-0732">Signal</keyword>
<dbReference type="InParanoid" id="A0A507AK28"/>
<dbReference type="OrthoDB" id="5243723at2759"/>
<protein>
    <submittedName>
        <fullName evidence="2">Uncharacterized protein</fullName>
    </submittedName>
</protein>